<organism evidence="2 3">
    <name type="scientific">Streptomyces albiaxialis</name>
    <dbReference type="NCBI Taxonomy" id="329523"/>
    <lineage>
        <taxon>Bacteria</taxon>
        <taxon>Bacillati</taxon>
        <taxon>Actinomycetota</taxon>
        <taxon>Actinomycetes</taxon>
        <taxon>Kitasatosporales</taxon>
        <taxon>Streptomycetaceae</taxon>
        <taxon>Streptomyces</taxon>
    </lineage>
</organism>
<evidence type="ECO:0000313" key="3">
    <source>
        <dbReference type="Proteomes" id="UP001500016"/>
    </source>
</evidence>
<reference evidence="3" key="1">
    <citation type="journal article" date="2019" name="Int. J. Syst. Evol. Microbiol.">
        <title>The Global Catalogue of Microorganisms (GCM) 10K type strain sequencing project: providing services to taxonomists for standard genome sequencing and annotation.</title>
        <authorList>
            <consortium name="The Broad Institute Genomics Platform"/>
            <consortium name="The Broad Institute Genome Sequencing Center for Infectious Disease"/>
            <person name="Wu L."/>
            <person name="Ma J."/>
        </authorList>
    </citation>
    <scope>NUCLEOTIDE SEQUENCE [LARGE SCALE GENOMIC DNA]</scope>
    <source>
        <strain evidence="3">JCM 15478</strain>
    </source>
</reference>
<dbReference type="RefSeq" id="WP_344523494.1">
    <property type="nucleotide sequence ID" value="NZ_BAAAPE010000001.1"/>
</dbReference>
<dbReference type="EMBL" id="BAAAPE010000001">
    <property type="protein sequence ID" value="GAA2062354.1"/>
    <property type="molecule type" value="Genomic_DNA"/>
</dbReference>
<proteinExistence type="predicted"/>
<evidence type="ECO:0008006" key="4">
    <source>
        <dbReference type="Google" id="ProtNLM"/>
    </source>
</evidence>
<evidence type="ECO:0000256" key="1">
    <source>
        <dbReference type="SAM" id="SignalP"/>
    </source>
</evidence>
<evidence type="ECO:0000313" key="2">
    <source>
        <dbReference type="EMBL" id="GAA2062354.1"/>
    </source>
</evidence>
<feature type="chain" id="PRO_5045199269" description="Chaplin domain-containing protein" evidence="1">
    <location>
        <begin position="27"/>
        <end position="67"/>
    </location>
</feature>
<keyword evidence="1" id="KW-0732">Signal</keyword>
<accession>A0ABP5H7Y2</accession>
<name>A0ABP5H7Y2_9ACTN</name>
<keyword evidence="3" id="KW-1185">Reference proteome</keyword>
<gene>
    <name evidence="2" type="ORF">GCM10009801_05400</name>
</gene>
<dbReference type="Proteomes" id="UP001500016">
    <property type="component" value="Unassembled WGS sequence"/>
</dbReference>
<comment type="caution">
    <text evidence="2">The sequence shown here is derived from an EMBL/GenBank/DDBJ whole genome shotgun (WGS) entry which is preliminary data.</text>
</comment>
<feature type="signal peptide" evidence="1">
    <location>
        <begin position="1"/>
        <end position="26"/>
    </location>
</feature>
<sequence length="67" mass="6578">MRIRTGIVSAAVVTAAIFSSAGAALAADTPEDVVKHRPVSVVDDGPTGIGVNLLCGIGILGKGSCSN</sequence>
<protein>
    <recommendedName>
        <fullName evidence="4">Chaplin domain-containing protein</fullName>
    </recommendedName>
</protein>